<dbReference type="GO" id="GO:1990907">
    <property type="term" value="C:beta-catenin-TCF complex"/>
    <property type="evidence" value="ECO:0007669"/>
    <property type="project" value="TreeGrafter"/>
</dbReference>
<feature type="compositionally biased region" description="Basic and acidic residues" evidence="4">
    <location>
        <begin position="16"/>
        <end position="34"/>
    </location>
</feature>
<dbReference type="EMBL" id="JAINUF010000009">
    <property type="protein sequence ID" value="KAJ8350177.1"/>
    <property type="molecule type" value="Genomic_DNA"/>
</dbReference>
<proteinExistence type="inferred from homology"/>
<dbReference type="PANTHER" id="PTHR15185">
    <property type="entry name" value="BCL9"/>
    <property type="match status" value="1"/>
</dbReference>
<feature type="compositionally biased region" description="Basic and acidic residues" evidence="4">
    <location>
        <begin position="238"/>
        <end position="256"/>
    </location>
</feature>
<keyword evidence="6" id="KW-1185">Reference proteome</keyword>
<dbReference type="GO" id="GO:0045944">
    <property type="term" value="P:positive regulation of transcription by RNA polymerase II"/>
    <property type="evidence" value="ECO:0007669"/>
    <property type="project" value="TreeGrafter"/>
</dbReference>
<feature type="compositionally biased region" description="Polar residues" evidence="4">
    <location>
        <begin position="42"/>
        <end position="79"/>
    </location>
</feature>
<feature type="compositionally biased region" description="Polar residues" evidence="4">
    <location>
        <begin position="383"/>
        <end position="393"/>
    </location>
</feature>
<accession>A0A9Q1F3M4</accession>
<comment type="subcellular location">
    <subcellularLocation>
        <location evidence="1">Nucleus</location>
    </subcellularLocation>
</comment>
<feature type="region of interest" description="Disordered" evidence="4">
    <location>
        <begin position="361"/>
        <end position="454"/>
    </location>
</feature>
<dbReference type="OrthoDB" id="7668649at2759"/>
<reference evidence="5" key="1">
    <citation type="journal article" date="2023" name="Science">
        <title>Genome structures resolve the early diversification of teleost fishes.</title>
        <authorList>
            <person name="Parey E."/>
            <person name="Louis A."/>
            <person name="Montfort J."/>
            <person name="Bouchez O."/>
            <person name="Roques C."/>
            <person name="Iampietro C."/>
            <person name="Lluch J."/>
            <person name="Castinel A."/>
            <person name="Donnadieu C."/>
            <person name="Desvignes T."/>
            <person name="Floi Bucao C."/>
            <person name="Jouanno E."/>
            <person name="Wen M."/>
            <person name="Mejri S."/>
            <person name="Dirks R."/>
            <person name="Jansen H."/>
            <person name="Henkel C."/>
            <person name="Chen W.J."/>
            <person name="Zahm M."/>
            <person name="Cabau C."/>
            <person name="Klopp C."/>
            <person name="Thompson A.W."/>
            <person name="Robinson-Rechavi M."/>
            <person name="Braasch I."/>
            <person name="Lecointre G."/>
            <person name="Bobe J."/>
            <person name="Postlethwait J.H."/>
            <person name="Berthelot C."/>
            <person name="Roest Crollius H."/>
            <person name="Guiguen Y."/>
        </authorList>
    </citation>
    <scope>NUCLEOTIDE SEQUENCE</scope>
    <source>
        <strain evidence="5">WJC10195</strain>
    </source>
</reference>
<dbReference type="PANTHER" id="PTHR15185:SF5">
    <property type="entry name" value="B-CELL CLL_LYMPHOMA 9 PROTEIN"/>
    <property type="match status" value="1"/>
</dbReference>
<feature type="compositionally biased region" description="Polar residues" evidence="4">
    <location>
        <begin position="119"/>
        <end position="129"/>
    </location>
</feature>
<feature type="region of interest" description="Disordered" evidence="4">
    <location>
        <begin position="1"/>
        <end position="320"/>
    </location>
</feature>
<dbReference type="GO" id="GO:0060070">
    <property type="term" value="P:canonical Wnt signaling pathway"/>
    <property type="evidence" value="ECO:0007669"/>
    <property type="project" value="InterPro"/>
</dbReference>
<sequence>MLEVQEERAAVAAHFSRKERAKSEREDAPADRSSRTKALPTATPSHLTPPSASLGSPSMHSSNPKVRNSPSENTQSSPKSKQEAMVRSPPVMSPSSAAQMDSKLPNQGKQGGTGGQSQPSPCDSKTLSGSHAPKGPQSTVGNLALKNGQGLNSASGAKGLNSASGAKGLNSASGAKGLNSASGAKGLNSASGAKALNSASGAKGLNSASGAKGKIKRERSTSVESFEQRDTGTPSNEPEQKDSSRVKRMCVAERRQPYSGADWCSGGESEEDDPRFFNCNSSDVKSQGSSSLPPSSAGISRSSTPSHNAVSDPATNQKPPSKIVYVFTTEMANKAAESVITGHADTIIAFHMKNISHCKADKRHLPLTNQVGPQRNEPKPLQQAATPPEQNHQPGPKTLPLGPAQPQPLQHGAKLTLAQDGPAPGSPRNTTPEGTPGLASPPWRVACPRGLTPR</sequence>
<name>A0A9Q1F3M4_SYNKA</name>
<dbReference type="InterPro" id="IPR013083">
    <property type="entry name" value="Znf_RING/FYVE/PHD"/>
</dbReference>
<dbReference type="GO" id="GO:0003713">
    <property type="term" value="F:transcription coactivator activity"/>
    <property type="evidence" value="ECO:0007669"/>
    <property type="project" value="InterPro"/>
</dbReference>
<feature type="compositionally biased region" description="Low complexity" evidence="4">
    <location>
        <begin position="286"/>
        <end position="306"/>
    </location>
</feature>
<dbReference type="Gene3D" id="3.30.40.10">
    <property type="entry name" value="Zinc/RING finger domain, C3HC4 (zinc finger)"/>
    <property type="match status" value="1"/>
</dbReference>
<dbReference type="GO" id="GO:0008013">
    <property type="term" value="F:beta-catenin binding"/>
    <property type="evidence" value="ECO:0007669"/>
    <property type="project" value="InterPro"/>
</dbReference>
<feature type="compositionally biased region" description="Low complexity" evidence="4">
    <location>
        <begin position="85"/>
        <end position="98"/>
    </location>
</feature>
<feature type="compositionally biased region" description="Low complexity" evidence="4">
    <location>
        <begin position="399"/>
        <end position="410"/>
    </location>
</feature>
<evidence type="ECO:0000256" key="3">
    <source>
        <dbReference type="ARBA" id="ARBA00023242"/>
    </source>
</evidence>
<comment type="similarity">
    <text evidence="2">Belongs to the BCL9 family.</text>
</comment>
<evidence type="ECO:0000256" key="2">
    <source>
        <dbReference type="ARBA" id="ARBA00009200"/>
    </source>
</evidence>
<gene>
    <name evidence="5" type="ORF">SKAU_G00253070</name>
</gene>
<evidence type="ECO:0000313" key="6">
    <source>
        <dbReference type="Proteomes" id="UP001152622"/>
    </source>
</evidence>
<dbReference type="Proteomes" id="UP001152622">
    <property type="component" value="Chromosome 9"/>
</dbReference>
<keyword evidence="3" id="KW-0539">Nucleus</keyword>
<dbReference type="AlphaFoldDB" id="A0A9Q1F3M4"/>
<evidence type="ECO:0000256" key="1">
    <source>
        <dbReference type="ARBA" id="ARBA00004123"/>
    </source>
</evidence>
<comment type="caution">
    <text evidence="5">The sequence shown here is derived from an EMBL/GenBank/DDBJ whole genome shotgun (WGS) entry which is preliminary data.</text>
</comment>
<protein>
    <submittedName>
        <fullName evidence="5">Uncharacterized protein</fullName>
    </submittedName>
</protein>
<feature type="compositionally biased region" description="Basic and acidic residues" evidence="4">
    <location>
        <begin position="218"/>
        <end position="230"/>
    </location>
</feature>
<organism evidence="5 6">
    <name type="scientific">Synaphobranchus kaupii</name>
    <name type="common">Kaup's arrowtooth eel</name>
    <dbReference type="NCBI Taxonomy" id="118154"/>
    <lineage>
        <taxon>Eukaryota</taxon>
        <taxon>Metazoa</taxon>
        <taxon>Chordata</taxon>
        <taxon>Craniata</taxon>
        <taxon>Vertebrata</taxon>
        <taxon>Euteleostomi</taxon>
        <taxon>Actinopterygii</taxon>
        <taxon>Neopterygii</taxon>
        <taxon>Teleostei</taxon>
        <taxon>Anguilliformes</taxon>
        <taxon>Synaphobranchidae</taxon>
        <taxon>Synaphobranchus</taxon>
    </lineage>
</organism>
<feature type="compositionally biased region" description="Polar residues" evidence="4">
    <location>
        <begin position="307"/>
        <end position="319"/>
    </location>
</feature>
<evidence type="ECO:0000256" key="4">
    <source>
        <dbReference type="SAM" id="MobiDB-lite"/>
    </source>
</evidence>
<evidence type="ECO:0000313" key="5">
    <source>
        <dbReference type="EMBL" id="KAJ8350177.1"/>
    </source>
</evidence>
<dbReference type="InterPro" id="IPR015668">
    <property type="entry name" value="Bcl-9/Bcl-9l"/>
</dbReference>